<evidence type="ECO:0000313" key="2">
    <source>
        <dbReference type="Proteomes" id="UP000071778"/>
    </source>
</evidence>
<evidence type="ECO:0000313" key="1">
    <source>
        <dbReference type="EMBL" id="AMP11448.1"/>
    </source>
</evidence>
<keyword evidence="2" id="KW-1185">Reference proteome</keyword>
<organism evidence="1 2">
    <name type="scientific">Collimonas arenae</name>
    <dbReference type="NCBI Taxonomy" id="279058"/>
    <lineage>
        <taxon>Bacteria</taxon>
        <taxon>Pseudomonadati</taxon>
        <taxon>Pseudomonadota</taxon>
        <taxon>Betaproteobacteria</taxon>
        <taxon>Burkholderiales</taxon>
        <taxon>Oxalobacteraceae</taxon>
        <taxon>Collimonas</taxon>
    </lineage>
</organism>
<dbReference type="EMBL" id="CP013235">
    <property type="protein sequence ID" value="AMP11448.1"/>
    <property type="molecule type" value="Genomic_DNA"/>
</dbReference>
<sequence length="213" mass="24469">MKPIRHIGIFVSPYYQSAQTPEGYPVVNVAKAFDNQLASNKREDILAVRDAIQAQPQLVTPMTLMVLAIRLYDVGFRDDAVFWFYVAKNRYLAMAGVLDVKSPSLAQVEDTIRNFAILAGPFFNSYAFCDLSKQREANLNSITWIEQHPYEAMYMAQLPALPGDRAENLKKSIADIKARARKEAQYFDDPKNLDEFNRKRKENHVPEQFCWVQ</sequence>
<dbReference type="Proteomes" id="UP000071778">
    <property type="component" value="Chromosome"/>
</dbReference>
<protein>
    <submittedName>
        <fullName evidence="1">Uncharacterized protein</fullName>
    </submittedName>
</protein>
<proteinExistence type="predicted"/>
<gene>
    <name evidence="1" type="ORF">CAter282_3770</name>
</gene>
<reference evidence="1 2" key="1">
    <citation type="submission" date="2015-11" db="EMBL/GenBank/DDBJ databases">
        <title>Exploring the genomic traits of fungus-feeding bacterial genus Collimonas.</title>
        <authorList>
            <person name="Song C."/>
            <person name="Schmidt R."/>
            <person name="de Jager V."/>
            <person name="Krzyzanowska D."/>
            <person name="Jongedijk E."/>
            <person name="Cankar K."/>
            <person name="Beekwilder J."/>
            <person name="van Veen A."/>
            <person name="de Boer W."/>
            <person name="van Veen J.A."/>
            <person name="Garbeva P."/>
        </authorList>
    </citation>
    <scope>NUCLEOTIDE SEQUENCE [LARGE SCALE GENOMIC DNA]</scope>
    <source>
        <strain evidence="1 2">Ter282</strain>
    </source>
</reference>
<accession>A0A127QMY5</accession>
<dbReference type="PATRIC" id="fig|279058.17.peg.4081"/>
<dbReference type="AlphaFoldDB" id="A0A127QMY5"/>
<name>A0A127QMY5_9BURK</name>